<keyword evidence="1" id="KW-0678">Repressor</keyword>
<feature type="domain" description="HTH lacI-type" evidence="5">
    <location>
        <begin position="2"/>
        <end position="56"/>
    </location>
</feature>
<dbReference type="InterPro" id="IPR010982">
    <property type="entry name" value="Lambda_DNA-bd_dom_sf"/>
</dbReference>
<dbReference type="EMBL" id="CACRST010000024">
    <property type="protein sequence ID" value="VYT24128.1"/>
    <property type="molecule type" value="Genomic_DNA"/>
</dbReference>
<dbReference type="PANTHER" id="PTHR30146">
    <property type="entry name" value="LACI-RELATED TRANSCRIPTIONAL REPRESSOR"/>
    <property type="match status" value="1"/>
</dbReference>
<keyword evidence="3" id="KW-0238">DNA-binding</keyword>
<dbReference type="SMART" id="SM00354">
    <property type="entry name" value="HTH_LACI"/>
    <property type="match status" value="1"/>
</dbReference>
<dbReference type="RefSeq" id="WP_412109988.1">
    <property type="nucleotide sequence ID" value="NZ_CACRST010000024.1"/>
</dbReference>
<dbReference type="Gene3D" id="3.40.50.2300">
    <property type="match status" value="2"/>
</dbReference>
<dbReference type="SUPFAM" id="SSF47413">
    <property type="entry name" value="lambda repressor-like DNA-binding domains"/>
    <property type="match status" value="1"/>
</dbReference>
<evidence type="ECO:0000256" key="2">
    <source>
        <dbReference type="ARBA" id="ARBA00023015"/>
    </source>
</evidence>
<dbReference type="GO" id="GO:0003700">
    <property type="term" value="F:DNA-binding transcription factor activity"/>
    <property type="evidence" value="ECO:0007669"/>
    <property type="project" value="TreeGrafter"/>
</dbReference>
<dbReference type="PROSITE" id="PS00356">
    <property type="entry name" value="HTH_LACI_1"/>
    <property type="match status" value="1"/>
</dbReference>
<keyword evidence="2" id="KW-0805">Transcription regulation</keyword>
<evidence type="ECO:0000259" key="5">
    <source>
        <dbReference type="PROSITE" id="PS50932"/>
    </source>
</evidence>
<dbReference type="PRINTS" id="PR00036">
    <property type="entry name" value="HTHLACI"/>
</dbReference>
<dbReference type="Pfam" id="PF00356">
    <property type="entry name" value="LacI"/>
    <property type="match status" value="1"/>
</dbReference>
<dbReference type="Gene3D" id="1.10.260.40">
    <property type="entry name" value="lambda repressor-like DNA-binding domains"/>
    <property type="match status" value="1"/>
</dbReference>
<dbReference type="InterPro" id="IPR000843">
    <property type="entry name" value="HTH_LacI"/>
</dbReference>
<dbReference type="PANTHER" id="PTHR30146:SF95">
    <property type="entry name" value="RIBOSE OPERON REPRESSOR"/>
    <property type="match status" value="1"/>
</dbReference>
<dbReference type="CDD" id="cd01392">
    <property type="entry name" value="HTH_LacI"/>
    <property type="match status" value="1"/>
</dbReference>
<organism evidence="6">
    <name type="scientific">Blautia glucerasea</name>
    <dbReference type="NCBI Taxonomy" id="536633"/>
    <lineage>
        <taxon>Bacteria</taxon>
        <taxon>Bacillati</taxon>
        <taxon>Bacillota</taxon>
        <taxon>Clostridia</taxon>
        <taxon>Lachnospirales</taxon>
        <taxon>Lachnospiraceae</taxon>
        <taxon>Blautia</taxon>
    </lineage>
</organism>
<evidence type="ECO:0000313" key="6">
    <source>
        <dbReference type="EMBL" id="VYT24128.1"/>
    </source>
</evidence>
<dbReference type="Pfam" id="PF13377">
    <property type="entry name" value="Peripla_BP_3"/>
    <property type="match status" value="1"/>
</dbReference>
<reference evidence="6" key="1">
    <citation type="submission" date="2019-11" db="EMBL/GenBank/DDBJ databases">
        <authorList>
            <person name="Feng L."/>
        </authorList>
    </citation>
    <scope>NUCLEOTIDE SEQUENCE</scope>
    <source>
        <strain evidence="6">BgluceraseaLFYP119</strain>
    </source>
</reference>
<evidence type="ECO:0000256" key="1">
    <source>
        <dbReference type="ARBA" id="ARBA00022491"/>
    </source>
</evidence>
<keyword evidence="4" id="KW-0804">Transcription</keyword>
<dbReference type="InterPro" id="IPR046335">
    <property type="entry name" value="LacI/GalR-like_sensor"/>
</dbReference>
<protein>
    <submittedName>
        <fullName evidence="6">HTH-type transcriptional regulator DegA</fullName>
    </submittedName>
</protein>
<dbReference type="AlphaFoldDB" id="A0A6N2V1Y0"/>
<evidence type="ECO:0000256" key="3">
    <source>
        <dbReference type="ARBA" id="ARBA00023125"/>
    </source>
</evidence>
<accession>A0A6N2V1Y0</accession>
<dbReference type="InterPro" id="IPR028082">
    <property type="entry name" value="Peripla_BP_I"/>
</dbReference>
<name>A0A6N2V1Y0_9FIRM</name>
<dbReference type="SUPFAM" id="SSF53822">
    <property type="entry name" value="Periplasmic binding protein-like I"/>
    <property type="match status" value="1"/>
</dbReference>
<dbReference type="CDD" id="cd06291">
    <property type="entry name" value="PBP1_Qymf-like"/>
    <property type="match status" value="1"/>
</dbReference>
<dbReference type="GO" id="GO:0000976">
    <property type="term" value="F:transcription cis-regulatory region binding"/>
    <property type="evidence" value="ECO:0007669"/>
    <property type="project" value="TreeGrafter"/>
</dbReference>
<evidence type="ECO:0000256" key="4">
    <source>
        <dbReference type="ARBA" id="ARBA00023163"/>
    </source>
</evidence>
<sequence length="329" mass="36921">MSSIKDVAKLAGVSVATVSRVINDKGKVKEETRDAIEQAMIQLSYHPNAMARSLVKSNRSKIIAVFFMSPYLPFFSELIFHIEEALSEKGYKLLLLTSYMNEIKERKCAEMVNSRLVDGLIIGSYPLIEDMLLKLPLPCVTVETALSDKIPCVMSDDYQGGILGTRHLIAKGCRHLALITGCYDELMKKRKMHGREQGFTEVCQQAGVEHRMFYSEPEMIRDLDFSVLVNRIFYEYPEVDGILANSDLIAAEVVRIGVSQGYKVPERLKVVGFDGTKISCHFNPPLTAVAQNIKELAVQTVDTLIAAIEGRPYQWEKVIPVNLVERQST</sequence>
<proteinExistence type="predicted"/>
<dbReference type="PROSITE" id="PS50932">
    <property type="entry name" value="HTH_LACI_2"/>
    <property type="match status" value="1"/>
</dbReference>
<gene>
    <name evidence="6" type="primary">degA_3</name>
    <name evidence="6" type="ORF">BGLFYP119_02404</name>
</gene>